<evidence type="ECO:0000313" key="2">
    <source>
        <dbReference type="Proteomes" id="UP001280121"/>
    </source>
</evidence>
<protein>
    <submittedName>
        <fullName evidence="1">Uncharacterized protein</fullName>
    </submittedName>
</protein>
<name>A0AAD9XK51_9ROSI</name>
<dbReference type="PANTHER" id="PTHR46890">
    <property type="entry name" value="NON-LTR RETROLELEMENT REVERSE TRANSCRIPTASE-LIKE PROTEIN-RELATED"/>
    <property type="match status" value="1"/>
</dbReference>
<comment type="caution">
    <text evidence="1">The sequence shown here is derived from an EMBL/GenBank/DDBJ whole genome shotgun (WGS) entry which is preliminary data.</text>
</comment>
<dbReference type="PANTHER" id="PTHR46890:SF50">
    <property type="entry name" value="RNA-DIRECTED DNA POLYMERASE, EUKARYOTA, REVERSE TRANSCRIPTASE ZINC-BINDING DOMAIN PROTEIN-RELATED"/>
    <property type="match status" value="1"/>
</dbReference>
<dbReference type="AlphaFoldDB" id="A0AAD9XK51"/>
<evidence type="ECO:0000313" key="1">
    <source>
        <dbReference type="EMBL" id="KAK2660473.1"/>
    </source>
</evidence>
<dbReference type="Proteomes" id="UP001280121">
    <property type="component" value="Unassembled WGS sequence"/>
</dbReference>
<dbReference type="InterPro" id="IPR052343">
    <property type="entry name" value="Retrotransposon-Effector_Assoc"/>
</dbReference>
<reference evidence="1" key="1">
    <citation type="journal article" date="2023" name="Plant J.">
        <title>Genome sequences and population genomics provide insights into the demographic history, inbreeding, and mutation load of two 'living fossil' tree species of Dipteronia.</title>
        <authorList>
            <person name="Feng Y."/>
            <person name="Comes H.P."/>
            <person name="Chen J."/>
            <person name="Zhu S."/>
            <person name="Lu R."/>
            <person name="Zhang X."/>
            <person name="Li P."/>
            <person name="Qiu J."/>
            <person name="Olsen K.M."/>
            <person name="Qiu Y."/>
        </authorList>
    </citation>
    <scope>NUCLEOTIDE SEQUENCE</scope>
    <source>
        <strain evidence="1">KIB01</strain>
    </source>
</reference>
<accession>A0AAD9XK51</accession>
<gene>
    <name evidence="1" type="ORF">Ddye_007006</name>
</gene>
<dbReference type="EMBL" id="JANJYI010000002">
    <property type="protein sequence ID" value="KAK2660473.1"/>
    <property type="molecule type" value="Genomic_DNA"/>
</dbReference>
<organism evidence="1 2">
    <name type="scientific">Dipteronia dyeriana</name>
    <dbReference type="NCBI Taxonomy" id="168575"/>
    <lineage>
        <taxon>Eukaryota</taxon>
        <taxon>Viridiplantae</taxon>
        <taxon>Streptophyta</taxon>
        <taxon>Embryophyta</taxon>
        <taxon>Tracheophyta</taxon>
        <taxon>Spermatophyta</taxon>
        <taxon>Magnoliopsida</taxon>
        <taxon>eudicotyledons</taxon>
        <taxon>Gunneridae</taxon>
        <taxon>Pentapetalae</taxon>
        <taxon>rosids</taxon>
        <taxon>malvids</taxon>
        <taxon>Sapindales</taxon>
        <taxon>Sapindaceae</taxon>
        <taxon>Hippocastanoideae</taxon>
        <taxon>Acereae</taxon>
        <taxon>Dipteronia</taxon>
    </lineage>
</organism>
<sequence>MVGFCNVNGAITKSDRKVLWDVITNTMNSISVPWVVGGDFNAVFDTSERIYALEDRLAVIDTKAVVGWLKPKINGLKMNNLSSHEKDSLEENFSMEKVWKALCSCDGNKAPKSDNLNPHFIKAHWKVIREDFINFINEFHKDSLIVKDFNATFIALIPKVKNPMSMGDFRPISLVGSMYKILAKVLANRVKIVMNSIIEEF</sequence>
<keyword evidence="2" id="KW-1185">Reference proteome</keyword>
<proteinExistence type="predicted"/>